<comment type="caution">
    <text evidence="1">The sequence shown here is derived from an EMBL/GenBank/DDBJ whole genome shotgun (WGS) entry which is preliminary data.</text>
</comment>
<accession>A0A1Q6HWI0</accession>
<reference evidence="1 2" key="1">
    <citation type="journal article" date="2016" name="Nat. Biotechnol.">
        <title>Measurement of bacterial replication rates in microbial communities.</title>
        <authorList>
            <person name="Brown C.T."/>
            <person name="Olm M.R."/>
            <person name="Thomas B.C."/>
            <person name="Banfield J.F."/>
        </authorList>
    </citation>
    <scope>NUCLEOTIDE SEQUENCE [LARGE SCALE GENOMIC DNA]</scope>
    <source>
        <strain evidence="1">45_41</strain>
    </source>
</reference>
<evidence type="ECO:0000313" key="2">
    <source>
        <dbReference type="Proteomes" id="UP000186549"/>
    </source>
</evidence>
<dbReference type="AlphaFoldDB" id="A0A1Q6HWI0"/>
<name>A0A1Q6HWI0_BACUN</name>
<protein>
    <submittedName>
        <fullName evidence="1">Uncharacterized protein</fullName>
    </submittedName>
</protein>
<gene>
    <name evidence="1" type="ORF">BHV79_14705</name>
</gene>
<evidence type="ECO:0000313" key="1">
    <source>
        <dbReference type="EMBL" id="OKZ30976.1"/>
    </source>
</evidence>
<organism evidence="1 2">
    <name type="scientific">Bacteroides uniformis</name>
    <dbReference type="NCBI Taxonomy" id="820"/>
    <lineage>
        <taxon>Bacteria</taxon>
        <taxon>Pseudomonadati</taxon>
        <taxon>Bacteroidota</taxon>
        <taxon>Bacteroidia</taxon>
        <taxon>Bacteroidales</taxon>
        <taxon>Bacteroidaceae</taxon>
        <taxon>Bacteroides</taxon>
    </lineage>
</organism>
<dbReference type="EMBL" id="MNQU01000271">
    <property type="protein sequence ID" value="OKZ30976.1"/>
    <property type="molecule type" value="Genomic_DNA"/>
</dbReference>
<proteinExistence type="predicted"/>
<dbReference type="Proteomes" id="UP000186549">
    <property type="component" value="Unassembled WGS sequence"/>
</dbReference>
<sequence length="83" mass="9556">MLLNLRFAKIRHIGDYFADCGCKIEGNFTDFRMGFWWLDKGSNHVCFVSRISVSFAAKRESQQLWFGLVLAQPSLFLPLLALL</sequence>